<reference evidence="2 3" key="1">
    <citation type="submission" date="2019-12" db="EMBL/GenBank/DDBJ databases">
        <authorList>
            <person name="Yang R."/>
        </authorList>
    </citation>
    <scope>NUCLEOTIDE SEQUENCE [LARGE SCALE GENOMIC DNA]</scope>
    <source>
        <strain evidence="2 3">DONG20-135</strain>
    </source>
</reference>
<accession>A0A6N8UC55</accession>
<organism evidence="2 3">
    <name type="scientific">Copranaerobaculum intestinale</name>
    <dbReference type="NCBI Taxonomy" id="2692629"/>
    <lineage>
        <taxon>Bacteria</taxon>
        <taxon>Bacillati</taxon>
        <taxon>Bacillota</taxon>
        <taxon>Erysipelotrichia</taxon>
        <taxon>Erysipelotrichales</taxon>
        <taxon>Erysipelotrichaceae</taxon>
        <taxon>Copranaerobaculum</taxon>
    </lineage>
</organism>
<feature type="transmembrane region" description="Helical" evidence="1">
    <location>
        <begin position="150"/>
        <end position="170"/>
    </location>
</feature>
<evidence type="ECO:0000313" key="2">
    <source>
        <dbReference type="EMBL" id="MXQ74099.1"/>
    </source>
</evidence>
<dbReference type="InterPro" id="IPR005325">
    <property type="entry name" value="DUF308_memb"/>
</dbReference>
<keyword evidence="1" id="KW-1133">Transmembrane helix</keyword>
<proteinExistence type="predicted"/>
<evidence type="ECO:0008006" key="4">
    <source>
        <dbReference type="Google" id="ProtNLM"/>
    </source>
</evidence>
<reference evidence="2 3" key="2">
    <citation type="submission" date="2020-01" db="EMBL/GenBank/DDBJ databases">
        <title>Clostridiaceae sp. nov. isolated from the gut of human by culturomics.</title>
        <authorList>
            <person name="Chang Y."/>
        </authorList>
    </citation>
    <scope>NUCLEOTIDE SEQUENCE [LARGE SCALE GENOMIC DNA]</scope>
    <source>
        <strain evidence="2 3">DONG20-135</strain>
    </source>
</reference>
<sequence length="191" mass="21890">MLIKFESWKLLLVSVCYIIFGIATFAIEEMKLLNFCTALGIIIMVYGALQAAIYFFRRDFQDMHNFNFSIGVGFAIFGLFIWMRPQVVVSAYPQILAGCVLVDSMIKLQYAMNLLRMKDARWQLQLGLAIMTTALAAGLLVLPLKDATQNYLSILLILDGVVNLYSMYYYRHQIKHYDETKIITVEETGEK</sequence>
<keyword evidence="3" id="KW-1185">Reference proteome</keyword>
<evidence type="ECO:0000256" key="1">
    <source>
        <dbReference type="SAM" id="Phobius"/>
    </source>
</evidence>
<feature type="transmembrane region" description="Helical" evidence="1">
    <location>
        <begin position="7"/>
        <end position="26"/>
    </location>
</feature>
<feature type="transmembrane region" description="Helical" evidence="1">
    <location>
        <begin position="68"/>
        <end position="85"/>
    </location>
</feature>
<dbReference type="Proteomes" id="UP000434036">
    <property type="component" value="Unassembled WGS sequence"/>
</dbReference>
<dbReference type="AlphaFoldDB" id="A0A6N8UC55"/>
<comment type="caution">
    <text evidence="2">The sequence shown here is derived from an EMBL/GenBank/DDBJ whole genome shotgun (WGS) entry which is preliminary data.</text>
</comment>
<protein>
    <recommendedName>
        <fullName evidence="4">DUF308 domain-containing protein</fullName>
    </recommendedName>
</protein>
<evidence type="ECO:0000313" key="3">
    <source>
        <dbReference type="Proteomes" id="UP000434036"/>
    </source>
</evidence>
<feature type="transmembrane region" description="Helical" evidence="1">
    <location>
        <begin position="32"/>
        <end position="56"/>
    </location>
</feature>
<feature type="transmembrane region" description="Helical" evidence="1">
    <location>
        <begin position="122"/>
        <end position="144"/>
    </location>
</feature>
<dbReference type="Pfam" id="PF03729">
    <property type="entry name" value="DUF308"/>
    <property type="match status" value="2"/>
</dbReference>
<name>A0A6N8UC55_9FIRM</name>
<dbReference type="EMBL" id="WUUQ01000003">
    <property type="protein sequence ID" value="MXQ74099.1"/>
    <property type="molecule type" value="Genomic_DNA"/>
</dbReference>
<gene>
    <name evidence="2" type="ORF">GSF08_09130</name>
</gene>
<dbReference type="RefSeq" id="WP_160625487.1">
    <property type="nucleotide sequence ID" value="NZ_WUUQ01000003.1"/>
</dbReference>
<keyword evidence="1" id="KW-0812">Transmembrane</keyword>
<keyword evidence="1" id="KW-0472">Membrane</keyword>